<organism evidence="4 5">
    <name type="scientific">Niallia oryzisoli</name>
    <dbReference type="NCBI Taxonomy" id="1737571"/>
    <lineage>
        <taxon>Bacteria</taxon>
        <taxon>Bacillati</taxon>
        <taxon>Bacillota</taxon>
        <taxon>Bacilli</taxon>
        <taxon>Bacillales</taxon>
        <taxon>Bacillaceae</taxon>
        <taxon>Niallia</taxon>
    </lineage>
</organism>
<accession>A0ABZ2C9X0</accession>
<dbReference type="PRINTS" id="PR01346">
    <property type="entry name" value="HELNAPAPROT"/>
</dbReference>
<keyword evidence="5" id="KW-1185">Reference proteome</keyword>
<evidence type="ECO:0000259" key="3">
    <source>
        <dbReference type="Pfam" id="PF00210"/>
    </source>
</evidence>
<dbReference type="PANTHER" id="PTHR42932:SF1">
    <property type="entry name" value="GENERAL STRESS PROTEIN 20U"/>
    <property type="match status" value="1"/>
</dbReference>
<sequence length="145" mass="16524">MTQELIQAVNKQVANWTVLYVKLHHYHWFVKGHHFFTLHEKFEEFYNEANENVDVLAERLLSIGGTPVSTMKACLELASVQEANGGENEDGMVRDTCSDFEKMIQELQDAMKLADEAGDEGTGDVLLSIHKNLQKHLWMLKAYLG</sequence>
<feature type="domain" description="Ferritin/DPS" evidence="3">
    <location>
        <begin position="6"/>
        <end position="145"/>
    </location>
</feature>
<dbReference type="Pfam" id="PF00210">
    <property type="entry name" value="Ferritin"/>
    <property type="match status" value="1"/>
</dbReference>
<dbReference type="InterPro" id="IPR002177">
    <property type="entry name" value="DPS_DNA-bd"/>
</dbReference>
<evidence type="ECO:0000256" key="1">
    <source>
        <dbReference type="ARBA" id="ARBA00009497"/>
    </source>
</evidence>
<reference evidence="4 5" key="1">
    <citation type="submission" date="2023-10" db="EMBL/GenBank/DDBJ databases">
        <title>Niallia locisalis sp.nov. isolated from a salt pond sample.</title>
        <authorList>
            <person name="Li X.-J."/>
            <person name="Dong L."/>
        </authorList>
    </citation>
    <scope>NUCLEOTIDE SEQUENCE [LARGE SCALE GENOMIC DNA]</scope>
    <source>
        <strain evidence="4 5">DSM 29761</strain>
    </source>
</reference>
<evidence type="ECO:0000256" key="2">
    <source>
        <dbReference type="RuleBase" id="RU003875"/>
    </source>
</evidence>
<evidence type="ECO:0000313" key="4">
    <source>
        <dbReference type="EMBL" id="WVX80263.1"/>
    </source>
</evidence>
<protein>
    <submittedName>
        <fullName evidence="4">Dps family protein</fullName>
    </submittedName>
</protein>
<dbReference type="PIRSF" id="PIRSF005900">
    <property type="entry name" value="Dps"/>
    <property type="match status" value="1"/>
</dbReference>
<evidence type="ECO:0000313" key="5">
    <source>
        <dbReference type="Proteomes" id="UP001357223"/>
    </source>
</evidence>
<dbReference type="PROSITE" id="PS00819">
    <property type="entry name" value="DPS_2"/>
    <property type="match status" value="1"/>
</dbReference>
<dbReference type="InterPro" id="IPR012347">
    <property type="entry name" value="Ferritin-like"/>
</dbReference>
<name>A0ABZ2C9X0_9BACI</name>
<dbReference type="PANTHER" id="PTHR42932">
    <property type="entry name" value="GENERAL STRESS PROTEIN 20U"/>
    <property type="match status" value="1"/>
</dbReference>
<dbReference type="RefSeq" id="WP_338449192.1">
    <property type="nucleotide sequence ID" value="NZ_CP137640.1"/>
</dbReference>
<dbReference type="InterPro" id="IPR023188">
    <property type="entry name" value="DPS_DNA-bd_CS"/>
</dbReference>
<dbReference type="Gene3D" id="1.20.1260.10">
    <property type="match status" value="1"/>
</dbReference>
<dbReference type="PROSITE" id="PS00818">
    <property type="entry name" value="DPS_1"/>
    <property type="match status" value="1"/>
</dbReference>
<dbReference type="InterPro" id="IPR008331">
    <property type="entry name" value="Ferritin_DPS_dom"/>
</dbReference>
<dbReference type="EMBL" id="CP137640">
    <property type="protein sequence ID" value="WVX80263.1"/>
    <property type="molecule type" value="Genomic_DNA"/>
</dbReference>
<proteinExistence type="inferred from homology"/>
<dbReference type="InterPro" id="IPR009078">
    <property type="entry name" value="Ferritin-like_SF"/>
</dbReference>
<gene>
    <name evidence="4" type="ORF">R4Z09_23715</name>
</gene>
<dbReference type="Proteomes" id="UP001357223">
    <property type="component" value="Chromosome"/>
</dbReference>
<comment type="similarity">
    <text evidence="1 2">Belongs to the Dps family.</text>
</comment>
<dbReference type="CDD" id="cd01043">
    <property type="entry name" value="DPS"/>
    <property type="match status" value="1"/>
</dbReference>
<dbReference type="SUPFAM" id="SSF47240">
    <property type="entry name" value="Ferritin-like"/>
    <property type="match status" value="1"/>
</dbReference>